<dbReference type="CDD" id="cd09272">
    <property type="entry name" value="RNase_HI_RT_Ty1"/>
    <property type="match status" value="1"/>
</dbReference>
<dbReference type="InterPro" id="IPR057670">
    <property type="entry name" value="SH3_retrovirus"/>
</dbReference>
<dbReference type="Proteomes" id="UP000288805">
    <property type="component" value="Unassembled WGS sequence"/>
</dbReference>
<dbReference type="Pfam" id="PF07727">
    <property type="entry name" value="RVT_2"/>
    <property type="match status" value="2"/>
</dbReference>
<dbReference type="PANTHER" id="PTHR11439:SF484">
    <property type="entry name" value="REVERSE TRANSCRIPTASE TY1_COPIA-TYPE DOMAIN-CONTAINING PROTEIN"/>
    <property type="match status" value="1"/>
</dbReference>
<dbReference type="PANTHER" id="PTHR11439">
    <property type="entry name" value="GAG-POL-RELATED RETROTRANSPOSON"/>
    <property type="match status" value="1"/>
</dbReference>
<dbReference type="InterPro" id="IPR012337">
    <property type="entry name" value="RNaseH-like_sf"/>
</dbReference>
<proteinExistence type="predicted"/>
<feature type="domain" description="Integrase catalytic" evidence="1">
    <location>
        <begin position="1"/>
        <end position="76"/>
    </location>
</feature>
<dbReference type="GO" id="GO:0015074">
    <property type="term" value="P:DNA integration"/>
    <property type="evidence" value="ECO:0007669"/>
    <property type="project" value="InterPro"/>
</dbReference>
<organism evidence="2 3">
    <name type="scientific">Vitis vinifera</name>
    <name type="common">Grape</name>
    <dbReference type="NCBI Taxonomy" id="29760"/>
    <lineage>
        <taxon>Eukaryota</taxon>
        <taxon>Viridiplantae</taxon>
        <taxon>Streptophyta</taxon>
        <taxon>Embryophyta</taxon>
        <taxon>Tracheophyta</taxon>
        <taxon>Spermatophyta</taxon>
        <taxon>Magnoliopsida</taxon>
        <taxon>eudicotyledons</taxon>
        <taxon>Gunneridae</taxon>
        <taxon>Pentapetalae</taxon>
        <taxon>rosids</taxon>
        <taxon>Vitales</taxon>
        <taxon>Vitaceae</taxon>
        <taxon>Viteae</taxon>
        <taxon>Vitis</taxon>
    </lineage>
</organism>
<dbReference type="SUPFAM" id="SSF56672">
    <property type="entry name" value="DNA/RNA polymerases"/>
    <property type="match status" value="1"/>
</dbReference>
<reference evidence="2 3" key="1">
    <citation type="journal article" date="2018" name="PLoS Genet.">
        <title>Population sequencing reveals clonal diversity and ancestral inbreeding in the grapevine cultivar Chardonnay.</title>
        <authorList>
            <person name="Roach M.J."/>
            <person name="Johnson D.L."/>
            <person name="Bohlmann J."/>
            <person name="van Vuuren H.J."/>
            <person name="Jones S.J."/>
            <person name="Pretorius I.S."/>
            <person name="Schmidt S.A."/>
            <person name="Borneman A.R."/>
        </authorList>
    </citation>
    <scope>NUCLEOTIDE SEQUENCE [LARGE SCALE GENOMIC DNA]</scope>
    <source>
        <strain evidence="3">cv. Chardonnay</strain>
        <tissue evidence="2">Leaf</tissue>
    </source>
</reference>
<dbReference type="GO" id="GO:0003676">
    <property type="term" value="F:nucleic acid binding"/>
    <property type="evidence" value="ECO:0007669"/>
    <property type="project" value="InterPro"/>
</dbReference>
<evidence type="ECO:0000259" key="1">
    <source>
        <dbReference type="PROSITE" id="PS50994"/>
    </source>
</evidence>
<dbReference type="PROSITE" id="PS50994">
    <property type="entry name" value="INTEGRASE"/>
    <property type="match status" value="1"/>
</dbReference>
<dbReference type="EMBL" id="QGNW01001176">
    <property type="protein sequence ID" value="RVW51867.1"/>
    <property type="molecule type" value="Genomic_DNA"/>
</dbReference>
<dbReference type="Gene3D" id="3.30.420.10">
    <property type="entry name" value="Ribonuclease H-like superfamily/Ribonuclease H"/>
    <property type="match status" value="1"/>
</dbReference>
<dbReference type="InterPro" id="IPR043502">
    <property type="entry name" value="DNA/RNA_pol_sf"/>
</dbReference>
<dbReference type="Pfam" id="PF25597">
    <property type="entry name" value="SH3_retrovirus"/>
    <property type="match status" value="1"/>
</dbReference>
<evidence type="ECO:0000313" key="3">
    <source>
        <dbReference type="Proteomes" id="UP000288805"/>
    </source>
</evidence>
<dbReference type="InterPro" id="IPR036397">
    <property type="entry name" value="RNaseH_sf"/>
</dbReference>
<gene>
    <name evidence="2" type="primary">POLX_4082</name>
    <name evidence="2" type="ORF">CK203_068027</name>
</gene>
<dbReference type="InterPro" id="IPR013103">
    <property type="entry name" value="RVT_2"/>
</dbReference>
<dbReference type="SUPFAM" id="SSF53098">
    <property type="entry name" value="Ribonuclease H-like"/>
    <property type="match status" value="1"/>
</dbReference>
<protein>
    <submittedName>
        <fullName evidence="2">Retrovirus-related Pol polyprotein from transposon TNT 1-94</fullName>
    </submittedName>
</protein>
<dbReference type="InterPro" id="IPR001584">
    <property type="entry name" value="Integrase_cat-core"/>
</dbReference>
<evidence type="ECO:0000313" key="2">
    <source>
        <dbReference type="EMBL" id="RVW51867.1"/>
    </source>
</evidence>
<dbReference type="AlphaFoldDB" id="A0A438EVX7"/>
<sequence length="560" mass="62248">MGFFISLLCAHTPQQNGVAERKNRHLVETARTLLLHSHVPFRFWGDAVLTACYLINRMPSSVLHDQIPHSLLFPDQPLYFLPPRVFGCTCFVHILTPGQDKLSAKAMKCLFLGYSRLQKGYRCYSLETHRYFISADVTFFEDSPFFSTTSESLPVSEVLPIPIVSPPDAMPLDHFRFIIVGPRVVAPLPFPEAPADSLPIPSASPAPALPSPNDLPIAVRKGIALLSTHEALSHPGWRQAMVDEMAALHSNGTWDLVVLPSGKSTVGCRWVYAVKVGPDGQIASVRLLLSMAAMCSWPLYQLDIKNAFLHGDLAEEVYMEQPPGFCCQGESGLVCRLRRSLYGLKQSPRAWFSRFSSVVQEFGMLRNQDLGKLKYFLGIEIAQSSSGVVLSQRKYALDILEETGMLDCKPVDTPMDPNVKLVPGQGEPLGDSGRYRRLVGKLNYLTITRPDISFPVSVVSQFLQSPCDSHWDAVIRILRYIKSTPGQGVLYENRSHTQVVGYTDADWAGSPTDRRSTSGYCVFIGGNLISWKSKKQDVVARSSAEASIELWLWQHVNSYG</sequence>
<name>A0A438EVX7_VITVI</name>
<comment type="caution">
    <text evidence="2">The sequence shown here is derived from an EMBL/GenBank/DDBJ whole genome shotgun (WGS) entry which is preliminary data.</text>
</comment>
<accession>A0A438EVX7</accession>